<dbReference type="EMBL" id="MCOG01000026">
    <property type="protein sequence ID" value="ORY75173.1"/>
    <property type="molecule type" value="Genomic_DNA"/>
</dbReference>
<dbReference type="Gene3D" id="3.40.250.10">
    <property type="entry name" value="Rhodanese-like domain"/>
    <property type="match status" value="1"/>
</dbReference>
<keyword evidence="7" id="KW-0969">Cilium</keyword>
<keyword evidence="5" id="KW-0970">Cilium biogenesis/degradation</keyword>
<dbReference type="InterPro" id="IPR051889">
    <property type="entry name" value="CEP41"/>
</dbReference>
<evidence type="ECO:0000313" key="13">
    <source>
        <dbReference type="EMBL" id="ORY75173.1"/>
    </source>
</evidence>
<dbReference type="CDD" id="cd00158">
    <property type="entry name" value="RHOD"/>
    <property type="match status" value="1"/>
</dbReference>
<feature type="region of interest" description="Disordered" evidence="11">
    <location>
        <begin position="235"/>
        <end position="309"/>
    </location>
</feature>
<evidence type="ECO:0000256" key="11">
    <source>
        <dbReference type="SAM" id="MobiDB-lite"/>
    </source>
</evidence>
<keyword evidence="9" id="KW-0966">Cell projection</keyword>
<feature type="domain" description="Rhodanese" evidence="12">
    <location>
        <begin position="77"/>
        <end position="174"/>
    </location>
</feature>
<evidence type="ECO:0000256" key="9">
    <source>
        <dbReference type="ARBA" id="ARBA00023273"/>
    </source>
</evidence>
<dbReference type="Pfam" id="PF00581">
    <property type="entry name" value="Rhodanese"/>
    <property type="match status" value="1"/>
</dbReference>
<dbReference type="PANTHER" id="PTHR44390:SF1">
    <property type="entry name" value="CENTROSOMAL PROTEIN OF 41 KDA"/>
    <property type="match status" value="1"/>
</dbReference>
<dbReference type="SMART" id="SM00450">
    <property type="entry name" value="RHOD"/>
    <property type="match status" value="1"/>
</dbReference>
<evidence type="ECO:0000313" key="14">
    <source>
        <dbReference type="Proteomes" id="UP000193920"/>
    </source>
</evidence>
<evidence type="ECO:0000256" key="10">
    <source>
        <dbReference type="ARBA" id="ARBA00038465"/>
    </source>
</evidence>
<sequence>MDHDNKYKNVRPIIDTGCSKTNYNIYLKEKFKDMLIKEHEGFKRIKVKSLVSILNDVESMTENLYTQTSDNEENIKFENPVLLLDVRTYQEYKECHLKGAINYPHTFLFRGANQFSNEILKYKNRNDRLIIVYDKNERLAQKVAQGLMERNILNCFLLSGGIIAMVRENPERIEGNIPDDIKEIVKGDKIEKKKNKIYFSSISSIPSIKELKPIEINHAYNKILNKTPSLEWNNKLNPPPSSINNNNNNNNININNNYNNNNYLSSNIQYGQHGHRRSSSQISYASSTSSRSSRSSTTTTTTTTSNQNSEKKFERITYYSHLKKPQPVTDPFDFSVIKKNIPLAIKKDSEENQKRFQNSKNSDLSSSASSLNSNYHALWRIKPKPITEKITHTKNKR</sequence>
<dbReference type="InterPro" id="IPR036873">
    <property type="entry name" value="Rhodanese-like_dom_sf"/>
</dbReference>
<keyword evidence="3" id="KW-0813">Transport</keyword>
<reference evidence="13 14" key="1">
    <citation type="submission" date="2016-08" db="EMBL/GenBank/DDBJ databases">
        <title>A Parts List for Fungal Cellulosomes Revealed by Comparative Genomics.</title>
        <authorList>
            <consortium name="DOE Joint Genome Institute"/>
            <person name="Haitjema C.H."/>
            <person name="Gilmore S.P."/>
            <person name="Henske J.K."/>
            <person name="Solomon K.V."/>
            <person name="De Groot R."/>
            <person name="Kuo A."/>
            <person name="Mondo S.J."/>
            <person name="Salamov A.A."/>
            <person name="Labutti K."/>
            <person name="Zhao Z."/>
            <person name="Chiniquy J."/>
            <person name="Barry K."/>
            <person name="Brewer H.M."/>
            <person name="Purvine S.O."/>
            <person name="Wright A.T."/>
            <person name="Boxma B."/>
            <person name="Van Alen T."/>
            <person name="Hackstein J.H."/>
            <person name="Baker S.E."/>
            <person name="Grigoriev I.V."/>
            <person name="O'Malley M.A."/>
        </authorList>
    </citation>
    <scope>NUCLEOTIDE SEQUENCE [LARGE SCALE GENOMIC DNA]</scope>
    <source>
        <strain evidence="13 14">G1</strain>
    </source>
</reference>
<dbReference type="SUPFAM" id="SSF52821">
    <property type="entry name" value="Rhodanese/Cell cycle control phosphatase"/>
    <property type="match status" value="1"/>
</dbReference>
<dbReference type="OrthoDB" id="2150078at2759"/>
<name>A0A1Y2EUC7_9FUNG</name>
<keyword evidence="8" id="KW-0206">Cytoskeleton</keyword>
<feature type="compositionally biased region" description="Low complexity" evidence="11">
    <location>
        <begin position="358"/>
        <end position="369"/>
    </location>
</feature>
<gene>
    <name evidence="13" type="ORF">LY90DRAFT_665912</name>
</gene>
<accession>A0A1Y2EUC7</accession>
<dbReference type="GO" id="GO:0036064">
    <property type="term" value="C:ciliary basal body"/>
    <property type="evidence" value="ECO:0007669"/>
    <property type="project" value="TreeGrafter"/>
</dbReference>
<evidence type="ECO:0000259" key="12">
    <source>
        <dbReference type="PROSITE" id="PS50206"/>
    </source>
</evidence>
<dbReference type="Proteomes" id="UP000193920">
    <property type="component" value="Unassembled WGS sequence"/>
</dbReference>
<comment type="subcellular location">
    <subcellularLocation>
        <location evidence="1">Cytoplasm</location>
        <location evidence="1">Cytoskeleton</location>
        <location evidence="1">Cilium basal body</location>
    </subcellularLocation>
    <subcellularLocation>
        <location evidence="2">Cytoplasm</location>
        <location evidence="2">Cytoskeleton</location>
        <location evidence="2">Microtubule organizing center</location>
        <location evidence="2">Centrosome</location>
    </subcellularLocation>
</comment>
<organism evidence="13 14">
    <name type="scientific">Neocallimastix californiae</name>
    <dbReference type="NCBI Taxonomy" id="1754190"/>
    <lineage>
        <taxon>Eukaryota</taxon>
        <taxon>Fungi</taxon>
        <taxon>Fungi incertae sedis</taxon>
        <taxon>Chytridiomycota</taxon>
        <taxon>Chytridiomycota incertae sedis</taxon>
        <taxon>Neocallimastigomycetes</taxon>
        <taxon>Neocallimastigales</taxon>
        <taxon>Neocallimastigaceae</taxon>
        <taxon>Neocallimastix</taxon>
    </lineage>
</organism>
<feature type="compositionally biased region" description="Low complexity" evidence="11">
    <location>
        <begin position="242"/>
        <end position="268"/>
    </location>
</feature>
<comment type="similarity">
    <text evidence="10">Belongs to the CEP41 family.</text>
</comment>
<dbReference type="PANTHER" id="PTHR44390">
    <property type="entry name" value="CENTROSOMAL PROTEIN OF 41 KDA"/>
    <property type="match status" value="1"/>
</dbReference>
<comment type="caution">
    <text evidence="13">The sequence shown here is derived from an EMBL/GenBank/DDBJ whole genome shotgun (WGS) entry which is preliminary data.</text>
</comment>
<dbReference type="GO" id="GO:0015031">
    <property type="term" value="P:protein transport"/>
    <property type="evidence" value="ECO:0007669"/>
    <property type="project" value="UniProtKB-KW"/>
</dbReference>
<dbReference type="InterPro" id="IPR001763">
    <property type="entry name" value="Rhodanese-like_dom"/>
</dbReference>
<evidence type="ECO:0000256" key="2">
    <source>
        <dbReference type="ARBA" id="ARBA00004300"/>
    </source>
</evidence>
<dbReference type="STRING" id="1754190.A0A1Y2EUC7"/>
<evidence type="ECO:0000256" key="8">
    <source>
        <dbReference type="ARBA" id="ARBA00023212"/>
    </source>
</evidence>
<dbReference type="PROSITE" id="PS50206">
    <property type="entry name" value="RHODANESE_3"/>
    <property type="match status" value="1"/>
</dbReference>
<evidence type="ECO:0000256" key="3">
    <source>
        <dbReference type="ARBA" id="ARBA00022448"/>
    </source>
</evidence>
<keyword evidence="6" id="KW-0653">Protein transport</keyword>
<proteinExistence type="inferred from homology"/>
<dbReference type="AlphaFoldDB" id="A0A1Y2EUC7"/>
<evidence type="ECO:0000256" key="6">
    <source>
        <dbReference type="ARBA" id="ARBA00022927"/>
    </source>
</evidence>
<feature type="compositionally biased region" description="Low complexity" evidence="11">
    <location>
        <begin position="279"/>
        <end position="305"/>
    </location>
</feature>
<dbReference type="GO" id="GO:0060271">
    <property type="term" value="P:cilium assembly"/>
    <property type="evidence" value="ECO:0007669"/>
    <property type="project" value="TreeGrafter"/>
</dbReference>
<keyword evidence="4" id="KW-0963">Cytoplasm</keyword>
<evidence type="ECO:0000256" key="5">
    <source>
        <dbReference type="ARBA" id="ARBA00022794"/>
    </source>
</evidence>
<evidence type="ECO:0000256" key="7">
    <source>
        <dbReference type="ARBA" id="ARBA00023069"/>
    </source>
</evidence>
<keyword evidence="14" id="KW-1185">Reference proteome</keyword>
<evidence type="ECO:0000256" key="4">
    <source>
        <dbReference type="ARBA" id="ARBA00022490"/>
    </source>
</evidence>
<protein>
    <submittedName>
        <fullName evidence="13">Rhodanese-like protein</fullName>
    </submittedName>
</protein>
<feature type="region of interest" description="Disordered" evidence="11">
    <location>
        <begin position="348"/>
        <end position="369"/>
    </location>
</feature>
<evidence type="ECO:0000256" key="1">
    <source>
        <dbReference type="ARBA" id="ARBA00004120"/>
    </source>
</evidence>